<dbReference type="GO" id="GO:0046452">
    <property type="term" value="P:dihydrofolate metabolic process"/>
    <property type="evidence" value="ECO:0007669"/>
    <property type="project" value="TreeGrafter"/>
</dbReference>
<dbReference type="GO" id="GO:0004146">
    <property type="term" value="F:dihydrofolate reductase activity"/>
    <property type="evidence" value="ECO:0007669"/>
    <property type="project" value="UniProtKB-EC"/>
</dbReference>
<evidence type="ECO:0000256" key="7">
    <source>
        <dbReference type="ARBA" id="ARBA00025067"/>
    </source>
</evidence>
<evidence type="ECO:0000256" key="3">
    <source>
        <dbReference type="ARBA" id="ARBA00012856"/>
    </source>
</evidence>
<dbReference type="GO" id="GO:0046655">
    <property type="term" value="P:folic acid metabolic process"/>
    <property type="evidence" value="ECO:0007669"/>
    <property type="project" value="TreeGrafter"/>
</dbReference>
<dbReference type="GO" id="GO:0006730">
    <property type="term" value="P:one-carbon metabolic process"/>
    <property type="evidence" value="ECO:0007669"/>
    <property type="project" value="UniProtKB-KW"/>
</dbReference>
<dbReference type="AlphaFoldDB" id="A0A8J2YH11"/>
<evidence type="ECO:0000256" key="6">
    <source>
        <dbReference type="ARBA" id="ARBA00023002"/>
    </source>
</evidence>
<evidence type="ECO:0000256" key="5">
    <source>
        <dbReference type="ARBA" id="ARBA00022857"/>
    </source>
</evidence>
<dbReference type="PANTHER" id="PTHR48069">
    <property type="entry name" value="DIHYDROFOLATE REDUCTASE"/>
    <property type="match status" value="1"/>
</dbReference>
<comment type="function">
    <text evidence="7 8">Key enzyme in folate metabolism. Catalyzes an essential reaction for de novo glycine and purine synthesis, and for DNA precursor synthesis.</text>
</comment>
<sequence length="164" mass="19004">MAFLVAMDRNGLIGKENALPWHLPADLRYFKRVTMGHPIVMGRKTFESIGKPLPGRQNIILTHNTEYSAEGCKVFHHPEEIMMYLTDTPLWFVIGGAGVFKSFSPFVDQLYLTRIHAEFTGDTYFDFNPADWQLVSKKMGTVDDQNRYPHEFLIYNKSLKREED</sequence>
<dbReference type="InterPro" id="IPR024072">
    <property type="entry name" value="DHFR-like_dom_sf"/>
</dbReference>
<dbReference type="InterPro" id="IPR012259">
    <property type="entry name" value="DHFR"/>
</dbReference>
<proteinExistence type="inferred from homology"/>
<name>A0A8J2YH11_9BACL</name>
<dbReference type="PROSITE" id="PS00075">
    <property type="entry name" value="DHFR_1"/>
    <property type="match status" value="1"/>
</dbReference>
<dbReference type="Gene3D" id="3.40.430.10">
    <property type="entry name" value="Dihydrofolate Reductase, subunit A"/>
    <property type="match status" value="1"/>
</dbReference>
<evidence type="ECO:0000259" key="10">
    <source>
        <dbReference type="PROSITE" id="PS51330"/>
    </source>
</evidence>
<dbReference type="PIRSF" id="PIRSF000194">
    <property type="entry name" value="DHFR"/>
    <property type="match status" value="1"/>
</dbReference>
<reference evidence="11" key="1">
    <citation type="journal article" date="2014" name="Int. J. Syst. Evol. Microbiol.">
        <title>Complete genome sequence of Corynebacterium casei LMG S-19264T (=DSM 44701T), isolated from a smear-ripened cheese.</title>
        <authorList>
            <consortium name="US DOE Joint Genome Institute (JGI-PGF)"/>
            <person name="Walter F."/>
            <person name="Albersmeier A."/>
            <person name="Kalinowski J."/>
            <person name="Ruckert C."/>
        </authorList>
    </citation>
    <scope>NUCLEOTIDE SEQUENCE</scope>
    <source>
        <strain evidence="11">CGMCC 1.15371</strain>
    </source>
</reference>
<dbReference type="EMBL" id="BMIR01000007">
    <property type="protein sequence ID" value="GGE39440.1"/>
    <property type="molecule type" value="Genomic_DNA"/>
</dbReference>
<comment type="catalytic activity">
    <reaction evidence="8">
        <text>(6S)-5,6,7,8-tetrahydrofolate + NADP(+) = 7,8-dihydrofolate + NADPH + H(+)</text>
        <dbReference type="Rhea" id="RHEA:15009"/>
        <dbReference type="ChEBI" id="CHEBI:15378"/>
        <dbReference type="ChEBI" id="CHEBI:57451"/>
        <dbReference type="ChEBI" id="CHEBI:57453"/>
        <dbReference type="ChEBI" id="CHEBI:57783"/>
        <dbReference type="ChEBI" id="CHEBI:58349"/>
        <dbReference type="EC" id="1.5.1.3"/>
    </reaction>
</comment>
<dbReference type="Pfam" id="PF00186">
    <property type="entry name" value="DHFR_1"/>
    <property type="match status" value="1"/>
</dbReference>
<dbReference type="InterPro" id="IPR017925">
    <property type="entry name" value="DHFR_CS"/>
</dbReference>
<dbReference type="GO" id="GO:0005829">
    <property type="term" value="C:cytosol"/>
    <property type="evidence" value="ECO:0007669"/>
    <property type="project" value="TreeGrafter"/>
</dbReference>
<dbReference type="SUPFAM" id="SSF53597">
    <property type="entry name" value="Dihydrofolate reductase-like"/>
    <property type="match status" value="1"/>
</dbReference>
<comment type="similarity">
    <text evidence="2 8 9">Belongs to the dihydrofolate reductase family.</text>
</comment>
<keyword evidence="5 8" id="KW-0521">NADP</keyword>
<dbReference type="Proteomes" id="UP000628775">
    <property type="component" value="Unassembled WGS sequence"/>
</dbReference>
<evidence type="ECO:0000256" key="2">
    <source>
        <dbReference type="ARBA" id="ARBA00009539"/>
    </source>
</evidence>
<dbReference type="InterPro" id="IPR001796">
    <property type="entry name" value="DHFR_dom"/>
</dbReference>
<dbReference type="UniPathway" id="UPA00077">
    <property type="reaction ID" value="UER00158"/>
</dbReference>
<reference evidence="11" key="2">
    <citation type="submission" date="2020-09" db="EMBL/GenBank/DDBJ databases">
        <authorList>
            <person name="Sun Q."/>
            <person name="Zhou Y."/>
        </authorList>
    </citation>
    <scope>NUCLEOTIDE SEQUENCE</scope>
    <source>
        <strain evidence="11">CGMCC 1.15371</strain>
    </source>
</reference>
<dbReference type="GO" id="GO:0070401">
    <property type="term" value="F:NADP+ binding"/>
    <property type="evidence" value="ECO:0007669"/>
    <property type="project" value="UniProtKB-ARBA"/>
</dbReference>
<gene>
    <name evidence="11" type="primary">dfrA</name>
    <name evidence="11" type="ORF">GCM10011391_17800</name>
</gene>
<dbReference type="PANTHER" id="PTHR48069:SF3">
    <property type="entry name" value="DIHYDROFOLATE REDUCTASE"/>
    <property type="match status" value="1"/>
</dbReference>
<organism evidence="11 12">
    <name type="scientific">Pullulanibacillus camelliae</name>
    <dbReference type="NCBI Taxonomy" id="1707096"/>
    <lineage>
        <taxon>Bacteria</taxon>
        <taxon>Bacillati</taxon>
        <taxon>Bacillota</taxon>
        <taxon>Bacilli</taxon>
        <taxon>Bacillales</taxon>
        <taxon>Sporolactobacillaceae</taxon>
        <taxon>Pullulanibacillus</taxon>
    </lineage>
</organism>
<comment type="pathway">
    <text evidence="1 8">Cofactor biosynthesis; tetrahydrofolate biosynthesis; 5,6,7,8-tetrahydrofolate from 7,8-dihydrofolate: step 1/1.</text>
</comment>
<dbReference type="PRINTS" id="PR00070">
    <property type="entry name" value="DHFR"/>
</dbReference>
<protein>
    <recommendedName>
        <fullName evidence="3 8">Dihydrofolate reductase</fullName>
        <ecNumber evidence="3 8">1.5.1.3</ecNumber>
    </recommendedName>
</protein>
<evidence type="ECO:0000256" key="9">
    <source>
        <dbReference type="RuleBase" id="RU004474"/>
    </source>
</evidence>
<evidence type="ECO:0000256" key="4">
    <source>
        <dbReference type="ARBA" id="ARBA00022563"/>
    </source>
</evidence>
<evidence type="ECO:0000256" key="8">
    <source>
        <dbReference type="PIRNR" id="PIRNR000194"/>
    </source>
</evidence>
<keyword evidence="12" id="KW-1185">Reference proteome</keyword>
<dbReference type="FunFam" id="3.40.430.10:FF:000001">
    <property type="entry name" value="Dihydrofolate reductase"/>
    <property type="match status" value="1"/>
</dbReference>
<dbReference type="PROSITE" id="PS51330">
    <property type="entry name" value="DHFR_2"/>
    <property type="match status" value="1"/>
</dbReference>
<dbReference type="EC" id="1.5.1.3" evidence="3 8"/>
<comment type="caution">
    <text evidence="11">The sequence shown here is derived from an EMBL/GenBank/DDBJ whole genome shotgun (WGS) entry which is preliminary data.</text>
</comment>
<feature type="domain" description="DHFR" evidence="10">
    <location>
        <begin position="1"/>
        <end position="157"/>
    </location>
</feature>
<keyword evidence="6 8" id="KW-0560">Oxidoreductase</keyword>
<keyword evidence="4 8" id="KW-0554">One-carbon metabolism</keyword>
<evidence type="ECO:0000256" key="1">
    <source>
        <dbReference type="ARBA" id="ARBA00004903"/>
    </source>
</evidence>
<evidence type="ECO:0000313" key="11">
    <source>
        <dbReference type="EMBL" id="GGE39440.1"/>
    </source>
</evidence>
<dbReference type="GO" id="GO:0046654">
    <property type="term" value="P:tetrahydrofolate biosynthetic process"/>
    <property type="evidence" value="ECO:0007669"/>
    <property type="project" value="UniProtKB-UniPathway"/>
</dbReference>
<accession>A0A8J2YH11</accession>
<evidence type="ECO:0000313" key="12">
    <source>
        <dbReference type="Proteomes" id="UP000628775"/>
    </source>
</evidence>
<dbReference type="CDD" id="cd00209">
    <property type="entry name" value="DHFR"/>
    <property type="match status" value="1"/>
</dbReference>